<organism evidence="2 4">
    <name type="scientific">Halarchaeum rubridurum</name>
    <dbReference type="NCBI Taxonomy" id="489911"/>
    <lineage>
        <taxon>Archaea</taxon>
        <taxon>Methanobacteriati</taxon>
        <taxon>Methanobacteriota</taxon>
        <taxon>Stenosarchaea group</taxon>
        <taxon>Halobacteria</taxon>
        <taxon>Halobacteriales</taxon>
        <taxon>Halobacteriaceae</taxon>
    </lineage>
</organism>
<dbReference type="Pfam" id="PF26442">
    <property type="entry name" value="Halo_toxin"/>
    <property type="match status" value="1"/>
</dbReference>
<evidence type="ECO:0000313" key="3">
    <source>
        <dbReference type="EMBL" id="MBP1953619.1"/>
    </source>
</evidence>
<feature type="domain" description="RelE toxin-related" evidence="1">
    <location>
        <begin position="16"/>
        <end position="82"/>
    </location>
</feature>
<dbReference type="Proteomes" id="UP000765891">
    <property type="component" value="Unassembled WGS sequence"/>
</dbReference>
<evidence type="ECO:0000259" key="1">
    <source>
        <dbReference type="Pfam" id="PF26442"/>
    </source>
</evidence>
<name>A0A830FUV8_9EURY</name>
<evidence type="ECO:0000313" key="4">
    <source>
        <dbReference type="Proteomes" id="UP000614609"/>
    </source>
</evidence>
<dbReference type="InterPro" id="IPR058996">
    <property type="entry name" value="Toxin-rel_dom"/>
</dbReference>
<evidence type="ECO:0000313" key="2">
    <source>
        <dbReference type="EMBL" id="GGM63885.1"/>
    </source>
</evidence>
<reference evidence="3" key="3">
    <citation type="submission" date="2021-03" db="EMBL/GenBank/DDBJ databases">
        <title>Genomic Encyclopedia of Type Strains, Phase IV (KMG-IV): sequencing the most valuable type-strain genomes for metagenomic binning, comparative biology and taxonomic classification.</title>
        <authorList>
            <person name="Goeker M."/>
        </authorList>
    </citation>
    <scope>NUCLEOTIDE SEQUENCE</scope>
    <source>
        <strain evidence="3">DSM 22443</strain>
    </source>
</reference>
<comment type="caution">
    <text evidence="2">The sequence shown here is derived from an EMBL/GenBank/DDBJ whole genome shotgun (WGS) entry which is preliminary data.</text>
</comment>
<dbReference type="RefSeq" id="WP_188871011.1">
    <property type="nucleotide sequence ID" value="NZ_BMOO01000003.1"/>
</dbReference>
<reference evidence="2" key="2">
    <citation type="submission" date="2020-09" db="EMBL/GenBank/DDBJ databases">
        <authorList>
            <person name="Sun Q."/>
            <person name="Ohkuma M."/>
        </authorList>
    </citation>
    <scope>NUCLEOTIDE SEQUENCE</scope>
    <source>
        <strain evidence="2">JCM 16108</strain>
    </source>
</reference>
<proteinExistence type="predicted"/>
<dbReference type="OrthoDB" id="191442at2157"/>
<keyword evidence="4" id="KW-1185">Reference proteome</keyword>
<accession>A0A830FUV8</accession>
<dbReference type="EMBL" id="BMOO01000003">
    <property type="protein sequence ID" value="GGM63885.1"/>
    <property type="molecule type" value="Genomic_DNA"/>
</dbReference>
<sequence length="99" mass="11299">MAASPNAYRQADAQAIVPHAEQRLRARAHPPYDEDNLRAIWREATPVDYPPAENQTYARYHPGAGVVLLADYGFIRTVIDIQDRPQTTRDYVHNQVTQQ</sequence>
<gene>
    <name evidence="2" type="ORF">GCM10009017_12450</name>
    <name evidence="3" type="ORF">J2752_000500</name>
</gene>
<dbReference type="EMBL" id="JAGGKO010000001">
    <property type="protein sequence ID" value="MBP1953619.1"/>
    <property type="molecule type" value="Genomic_DNA"/>
</dbReference>
<dbReference type="AlphaFoldDB" id="A0A830FUV8"/>
<protein>
    <recommendedName>
        <fullName evidence="1">RelE toxin-related domain-containing protein</fullName>
    </recommendedName>
</protein>
<reference evidence="2" key="1">
    <citation type="journal article" date="2014" name="Int. J. Syst. Evol. Microbiol.">
        <title>Complete genome sequence of Corynebacterium casei LMG S-19264T (=DSM 44701T), isolated from a smear-ripened cheese.</title>
        <authorList>
            <consortium name="US DOE Joint Genome Institute (JGI-PGF)"/>
            <person name="Walter F."/>
            <person name="Albersmeier A."/>
            <person name="Kalinowski J."/>
            <person name="Ruckert C."/>
        </authorList>
    </citation>
    <scope>NUCLEOTIDE SEQUENCE</scope>
    <source>
        <strain evidence="2">JCM 16108</strain>
    </source>
</reference>
<dbReference type="Proteomes" id="UP000614609">
    <property type="component" value="Unassembled WGS sequence"/>
</dbReference>